<name>A0A8H7IVX3_9PLEO</name>
<reference evidence="3" key="1">
    <citation type="submission" date="2018-12" db="EMBL/GenBank/DDBJ databases">
        <authorList>
            <person name="Syme R.A."/>
            <person name="Farfan-Caceres L."/>
            <person name="Lichtenzveig J."/>
        </authorList>
    </citation>
    <scope>NUCLEOTIDE SEQUENCE</scope>
    <source>
        <strain evidence="3">Al4</strain>
    </source>
</reference>
<feature type="chain" id="PRO_5034440146" evidence="2">
    <location>
        <begin position="22"/>
        <end position="235"/>
    </location>
</feature>
<dbReference type="EMBL" id="RZGK01000015">
    <property type="protein sequence ID" value="KAF9693750.1"/>
    <property type="molecule type" value="Genomic_DNA"/>
</dbReference>
<dbReference type="Proteomes" id="UP000651452">
    <property type="component" value="Unassembled WGS sequence"/>
</dbReference>
<dbReference type="AlphaFoldDB" id="A0A8H7IVX3"/>
<feature type="region of interest" description="Disordered" evidence="1">
    <location>
        <begin position="29"/>
        <end position="51"/>
    </location>
</feature>
<evidence type="ECO:0000313" key="3">
    <source>
        <dbReference type="EMBL" id="KAF9693750.1"/>
    </source>
</evidence>
<organism evidence="3 4">
    <name type="scientific">Ascochyta lentis</name>
    <dbReference type="NCBI Taxonomy" id="205686"/>
    <lineage>
        <taxon>Eukaryota</taxon>
        <taxon>Fungi</taxon>
        <taxon>Dikarya</taxon>
        <taxon>Ascomycota</taxon>
        <taxon>Pezizomycotina</taxon>
        <taxon>Dothideomycetes</taxon>
        <taxon>Pleosporomycetidae</taxon>
        <taxon>Pleosporales</taxon>
        <taxon>Pleosporineae</taxon>
        <taxon>Didymellaceae</taxon>
        <taxon>Ascochyta</taxon>
    </lineage>
</organism>
<evidence type="ECO:0000313" key="4">
    <source>
        <dbReference type="Proteomes" id="UP000651452"/>
    </source>
</evidence>
<proteinExistence type="predicted"/>
<gene>
    <name evidence="3" type="ORF">EKO04_008411</name>
</gene>
<keyword evidence="4" id="KW-1185">Reference proteome</keyword>
<accession>A0A8H7IVX3</accession>
<keyword evidence="2" id="KW-0732">Signal</keyword>
<evidence type="ECO:0000256" key="1">
    <source>
        <dbReference type="SAM" id="MobiDB-lite"/>
    </source>
</evidence>
<feature type="signal peptide" evidence="2">
    <location>
        <begin position="1"/>
        <end position="21"/>
    </location>
</feature>
<feature type="compositionally biased region" description="Polar residues" evidence="1">
    <location>
        <begin position="33"/>
        <end position="50"/>
    </location>
</feature>
<reference evidence="3" key="2">
    <citation type="submission" date="2020-09" db="EMBL/GenBank/DDBJ databases">
        <title>Reference genome assembly for Australian Ascochyta lentis isolate Al4.</title>
        <authorList>
            <person name="Lee R.C."/>
            <person name="Farfan-Caceres L.M."/>
            <person name="Debler J.W."/>
            <person name="Williams A.H."/>
            <person name="Henares B.M."/>
        </authorList>
    </citation>
    <scope>NUCLEOTIDE SEQUENCE</scope>
    <source>
        <strain evidence="3">Al4</strain>
    </source>
</reference>
<evidence type="ECO:0000256" key="2">
    <source>
        <dbReference type="SAM" id="SignalP"/>
    </source>
</evidence>
<comment type="caution">
    <text evidence="3">The sequence shown here is derived from an EMBL/GenBank/DDBJ whole genome shotgun (WGS) entry which is preliminary data.</text>
</comment>
<sequence length="235" mass="25635">MKILSIFVAAGLAALPSTVLGVDMPSQGPGVVKSSSRLTPSSADATNNLPRPTDAITAKALAMMKLERETFGLAAMSSTEDSGTSMVDRYNVWPLLVCSMACNNIHGNDQATLEGHPSIAGTPALELTFEMCTRGYRGCNSQCLEEFNDHMKHWTDKGHLVFTSWELPMCIDICNGEAATDTSFLKSRPDIMDSHHPDLSIINFAMVNKKLHRCSNACVNATNRAMAEWEELHFP</sequence>
<protein>
    <submittedName>
        <fullName evidence="3">Uncharacterized protein</fullName>
    </submittedName>
</protein>